<sequence length="137" mass="15365">MLGLPLTDGSHSRAPDMIWQLRVYYNLTCSYLSGRDACLSLLCLSLSLLGGLTMPEWKGRVPLTPSHCERITIIIGEGCPRKPYANQIGDTLKNGQTSSTQNRRACMKRLMKVGEAKEVWQDRVEWGSVVSAYLFEK</sequence>
<proteinExistence type="predicted"/>
<organism evidence="1 2">
    <name type="scientific">Eumeta variegata</name>
    <name type="common">Bagworm moth</name>
    <name type="synonym">Eumeta japonica</name>
    <dbReference type="NCBI Taxonomy" id="151549"/>
    <lineage>
        <taxon>Eukaryota</taxon>
        <taxon>Metazoa</taxon>
        <taxon>Ecdysozoa</taxon>
        <taxon>Arthropoda</taxon>
        <taxon>Hexapoda</taxon>
        <taxon>Insecta</taxon>
        <taxon>Pterygota</taxon>
        <taxon>Neoptera</taxon>
        <taxon>Endopterygota</taxon>
        <taxon>Lepidoptera</taxon>
        <taxon>Glossata</taxon>
        <taxon>Ditrysia</taxon>
        <taxon>Tineoidea</taxon>
        <taxon>Psychidae</taxon>
        <taxon>Oiketicinae</taxon>
        <taxon>Eumeta</taxon>
    </lineage>
</organism>
<comment type="caution">
    <text evidence="1">The sequence shown here is derived from an EMBL/GenBank/DDBJ whole genome shotgun (WGS) entry which is preliminary data.</text>
</comment>
<gene>
    <name evidence="1" type="ORF">EVAR_60076_1</name>
</gene>
<evidence type="ECO:0000313" key="2">
    <source>
        <dbReference type="Proteomes" id="UP000299102"/>
    </source>
</evidence>
<dbReference type="OrthoDB" id="425681at2759"/>
<protein>
    <submittedName>
        <fullName evidence="1">Uncharacterized protein</fullName>
    </submittedName>
</protein>
<dbReference type="Proteomes" id="UP000299102">
    <property type="component" value="Unassembled WGS sequence"/>
</dbReference>
<reference evidence="1 2" key="1">
    <citation type="journal article" date="2019" name="Commun. Biol.">
        <title>The bagworm genome reveals a unique fibroin gene that provides high tensile strength.</title>
        <authorList>
            <person name="Kono N."/>
            <person name="Nakamura H."/>
            <person name="Ohtoshi R."/>
            <person name="Tomita M."/>
            <person name="Numata K."/>
            <person name="Arakawa K."/>
        </authorList>
    </citation>
    <scope>NUCLEOTIDE SEQUENCE [LARGE SCALE GENOMIC DNA]</scope>
</reference>
<name>A0A4C1YKY1_EUMVA</name>
<accession>A0A4C1YKY1</accession>
<dbReference type="AlphaFoldDB" id="A0A4C1YKY1"/>
<keyword evidence="2" id="KW-1185">Reference proteome</keyword>
<dbReference type="EMBL" id="BGZK01001261">
    <property type="protein sequence ID" value="GBP75763.1"/>
    <property type="molecule type" value="Genomic_DNA"/>
</dbReference>
<evidence type="ECO:0000313" key="1">
    <source>
        <dbReference type="EMBL" id="GBP75763.1"/>
    </source>
</evidence>